<sequence length="338" mass="36714">MSDEAQLLARVENGVGHLTLNRPRAINALTHRMILGIRDALGHWRTDPRVHAVVIDGAGDRGLCAGGDIRGLRENVLAERPNDTRDFWRDEYTLCAVIANYPKPYVALMDGVTMGGGVGVASHGSIRVVTERSKVAMPETRIGLAPDVGGTWLLSRAPGAIGAYLGLNAATMTGADAVWCGFADHLVPSDSLPKLRDALLAGDEPAAAVARFAVDPGPAPLRAQWRWIDDCYSAATVPEIVERLHEMETDAATAAAAELDDLCPTSLVTTHLAIRRARMRNDLRDVLDQEYRTSSWLLDRPDLVEGIRARVVDKDNAPRWNPATIAEVDITEVERVVL</sequence>
<evidence type="ECO:0000256" key="3">
    <source>
        <dbReference type="ARBA" id="ARBA00022801"/>
    </source>
</evidence>
<organism evidence="5 6">
    <name type="scientific">Paramicrobacterium agarici</name>
    <dbReference type="NCBI Taxonomy" id="630514"/>
    <lineage>
        <taxon>Bacteria</taxon>
        <taxon>Bacillati</taxon>
        <taxon>Actinomycetota</taxon>
        <taxon>Actinomycetes</taxon>
        <taxon>Micrococcales</taxon>
        <taxon>Microbacteriaceae</taxon>
        <taxon>Paramicrobacterium</taxon>
    </lineage>
</organism>
<protein>
    <recommendedName>
        <fullName evidence="2">3-hydroxyisobutyryl-CoA hydrolase</fullName>
        <ecNumber evidence="2">3.1.2.4</ecNumber>
    </recommendedName>
</protein>
<name>A0A2A9DRQ3_9MICO</name>
<dbReference type="EC" id="3.1.2.4" evidence="2"/>
<dbReference type="Pfam" id="PF16113">
    <property type="entry name" value="ECH_2"/>
    <property type="match status" value="1"/>
</dbReference>
<dbReference type="PANTHER" id="PTHR43176">
    <property type="entry name" value="3-HYDROXYISOBUTYRYL-COA HYDROLASE-RELATED"/>
    <property type="match status" value="1"/>
</dbReference>
<keyword evidence="3" id="KW-0378">Hydrolase</keyword>
<comment type="caution">
    <text evidence="5">The sequence shown here is derived from an EMBL/GenBank/DDBJ whole genome shotgun (WGS) entry which is preliminary data.</text>
</comment>
<evidence type="ECO:0000313" key="6">
    <source>
        <dbReference type="Proteomes" id="UP000221369"/>
    </source>
</evidence>
<feature type="domain" description="Enoyl-CoA hydratase/isomerase" evidence="4">
    <location>
        <begin position="15"/>
        <end position="336"/>
    </location>
</feature>
<proteinExistence type="predicted"/>
<dbReference type="Gene3D" id="3.90.226.10">
    <property type="entry name" value="2-enoyl-CoA Hydratase, Chain A, domain 1"/>
    <property type="match status" value="1"/>
</dbReference>
<evidence type="ECO:0000256" key="2">
    <source>
        <dbReference type="ARBA" id="ARBA00011915"/>
    </source>
</evidence>
<dbReference type="NCBIfam" id="NF004127">
    <property type="entry name" value="PRK05617.1"/>
    <property type="match status" value="1"/>
</dbReference>
<dbReference type="Proteomes" id="UP000221369">
    <property type="component" value="Unassembled WGS sequence"/>
</dbReference>
<dbReference type="SUPFAM" id="SSF52096">
    <property type="entry name" value="ClpP/crotonase"/>
    <property type="match status" value="1"/>
</dbReference>
<evidence type="ECO:0000256" key="1">
    <source>
        <dbReference type="ARBA" id="ARBA00001709"/>
    </source>
</evidence>
<comment type="catalytic activity">
    <reaction evidence="1">
        <text>3-hydroxy-2-methylpropanoyl-CoA + H2O = 3-hydroxy-2-methylpropanoate + CoA + H(+)</text>
        <dbReference type="Rhea" id="RHEA:20888"/>
        <dbReference type="ChEBI" id="CHEBI:11805"/>
        <dbReference type="ChEBI" id="CHEBI:15377"/>
        <dbReference type="ChEBI" id="CHEBI:15378"/>
        <dbReference type="ChEBI" id="CHEBI:57287"/>
        <dbReference type="ChEBI" id="CHEBI:57340"/>
        <dbReference type="EC" id="3.1.2.4"/>
    </reaction>
</comment>
<dbReference type="GO" id="GO:0005829">
    <property type="term" value="C:cytosol"/>
    <property type="evidence" value="ECO:0007669"/>
    <property type="project" value="TreeGrafter"/>
</dbReference>
<dbReference type="PANTHER" id="PTHR43176:SF3">
    <property type="entry name" value="3-HYDROXYISOBUTYRYL-COA HYDROLASE, MITOCHONDRIAL"/>
    <property type="match status" value="1"/>
</dbReference>
<accession>A0A2A9DRQ3</accession>
<reference evidence="5 6" key="1">
    <citation type="submission" date="2017-10" db="EMBL/GenBank/DDBJ databases">
        <title>Sequencing the genomes of 1000 actinobacteria strains.</title>
        <authorList>
            <person name="Klenk H.-P."/>
        </authorList>
    </citation>
    <scope>NUCLEOTIDE SEQUENCE [LARGE SCALE GENOMIC DNA]</scope>
    <source>
        <strain evidence="5 6">DSM 21798</strain>
    </source>
</reference>
<dbReference type="GO" id="GO:0003860">
    <property type="term" value="F:3-hydroxyisobutyryl-CoA hydrolase activity"/>
    <property type="evidence" value="ECO:0007669"/>
    <property type="project" value="UniProtKB-EC"/>
</dbReference>
<keyword evidence="6" id="KW-1185">Reference proteome</keyword>
<evidence type="ECO:0000259" key="4">
    <source>
        <dbReference type="Pfam" id="PF16113"/>
    </source>
</evidence>
<dbReference type="InterPro" id="IPR032259">
    <property type="entry name" value="HIBYL-CoA-H"/>
</dbReference>
<gene>
    <name evidence="5" type="ORF">ATJ78_0373</name>
</gene>
<dbReference type="GO" id="GO:0006574">
    <property type="term" value="P:L-valine catabolic process"/>
    <property type="evidence" value="ECO:0007669"/>
    <property type="project" value="TreeGrafter"/>
</dbReference>
<dbReference type="EMBL" id="PDJE01000001">
    <property type="protein sequence ID" value="PFG29467.1"/>
    <property type="molecule type" value="Genomic_DNA"/>
</dbReference>
<dbReference type="InterPro" id="IPR029045">
    <property type="entry name" value="ClpP/crotonase-like_dom_sf"/>
</dbReference>
<dbReference type="InterPro" id="IPR045004">
    <property type="entry name" value="ECH_dom"/>
</dbReference>
<dbReference type="CDD" id="cd06558">
    <property type="entry name" value="crotonase-like"/>
    <property type="match status" value="1"/>
</dbReference>
<dbReference type="AlphaFoldDB" id="A0A2A9DRQ3"/>
<evidence type="ECO:0000313" key="5">
    <source>
        <dbReference type="EMBL" id="PFG29467.1"/>
    </source>
</evidence>
<dbReference type="RefSeq" id="WP_098406040.1">
    <property type="nucleotide sequence ID" value="NZ_PDJE01000001.1"/>
</dbReference>